<proteinExistence type="predicted"/>
<protein>
    <submittedName>
        <fullName evidence="3">VWA domain-containing protein</fullName>
    </submittedName>
</protein>
<evidence type="ECO:0000256" key="1">
    <source>
        <dbReference type="SAM" id="MobiDB-lite"/>
    </source>
</evidence>
<evidence type="ECO:0000313" key="3">
    <source>
        <dbReference type="EMBL" id="MCF2526318.1"/>
    </source>
</evidence>
<dbReference type="InterPro" id="IPR036465">
    <property type="entry name" value="vWFA_dom_sf"/>
</dbReference>
<sequence length="294" mass="31241">MPYTAEISRAHPACLIFLIDQSSSMHDPIGTAPGAPDGKARTEAEAETAPVRKADVVADSLNRLLFELSVRCAKEEGVRDYFTITVIGYGGIVQPALAGPLAGRELVPLSEIAAFPARFEARTKKVPDGAGGLVERTIESPVWVEPVASGGTPMCEALAAAGKVVSRWVDAYPDGFPPIVLNLTDGESTDGNPDEAATRLRYHVTGDGEALLFNLHISANRTAPVQFPAPDDELPDQYARLLSHMSSELPPGMRAYATEQGQDVADGAKGFVFNADLSAVVQFLDIGTRAADLR</sequence>
<dbReference type="Gene3D" id="3.40.50.410">
    <property type="entry name" value="von Willebrand factor, type A domain"/>
    <property type="match status" value="1"/>
</dbReference>
<feature type="region of interest" description="Disordered" evidence="1">
    <location>
        <begin position="28"/>
        <end position="47"/>
    </location>
</feature>
<dbReference type="Proteomes" id="UP001165378">
    <property type="component" value="Unassembled WGS sequence"/>
</dbReference>
<gene>
    <name evidence="3" type="ORF">LZ495_03655</name>
</gene>
<dbReference type="RefSeq" id="WP_235050360.1">
    <property type="nucleotide sequence ID" value="NZ_JAKFHA010000001.1"/>
</dbReference>
<name>A0AA41TWZ2_9ACTN</name>
<dbReference type="InterPro" id="IPR002035">
    <property type="entry name" value="VWF_A"/>
</dbReference>
<organism evidence="3 4">
    <name type="scientific">Yinghuangia soli</name>
    <dbReference type="NCBI Taxonomy" id="2908204"/>
    <lineage>
        <taxon>Bacteria</taxon>
        <taxon>Bacillati</taxon>
        <taxon>Actinomycetota</taxon>
        <taxon>Actinomycetes</taxon>
        <taxon>Kitasatosporales</taxon>
        <taxon>Streptomycetaceae</taxon>
        <taxon>Yinghuangia</taxon>
    </lineage>
</organism>
<feature type="domain" description="VWFA" evidence="2">
    <location>
        <begin position="14"/>
        <end position="277"/>
    </location>
</feature>
<evidence type="ECO:0000313" key="4">
    <source>
        <dbReference type="Proteomes" id="UP001165378"/>
    </source>
</evidence>
<dbReference type="EMBL" id="JAKFHA010000001">
    <property type="protein sequence ID" value="MCF2526318.1"/>
    <property type="molecule type" value="Genomic_DNA"/>
</dbReference>
<keyword evidence="4" id="KW-1185">Reference proteome</keyword>
<accession>A0AA41TWZ2</accession>
<dbReference type="SUPFAM" id="SSF53300">
    <property type="entry name" value="vWA-like"/>
    <property type="match status" value="1"/>
</dbReference>
<dbReference type="PROSITE" id="PS50234">
    <property type="entry name" value="VWFA"/>
    <property type="match status" value="1"/>
</dbReference>
<dbReference type="AlphaFoldDB" id="A0AA41TWZ2"/>
<evidence type="ECO:0000259" key="2">
    <source>
        <dbReference type="PROSITE" id="PS50234"/>
    </source>
</evidence>
<reference evidence="3" key="1">
    <citation type="submission" date="2022-01" db="EMBL/GenBank/DDBJ databases">
        <title>Genome-Based Taxonomic Classification of the Phylum Actinobacteria.</title>
        <authorList>
            <person name="Gao Y."/>
        </authorList>
    </citation>
    <scope>NUCLEOTIDE SEQUENCE</scope>
    <source>
        <strain evidence="3">KLBMP 8922</strain>
    </source>
</reference>
<comment type="caution">
    <text evidence="3">The sequence shown here is derived from an EMBL/GenBank/DDBJ whole genome shotgun (WGS) entry which is preliminary data.</text>
</comment>
<feature type="compositionally biased region" description="Basic and acidic residues" evidence="1">
    <location>
        <begin position="38"/>
        <end position="47"/>
    </location>
</feature>